<protein>
    <submittedName>
        <fullName evidence="2">Uncharacterized protein</fullName>
    </submittedName>
</protein>
<feature type="region of interest" description="Disordered" evidence="1">
    <location>
        <begin position="38"/>
        <end position="132"/>
    </location>
</feature>
<evidence type="ECO:0000256" key="1">
    <source>
        <dbReference type="SAM" id="MobiDB-lite"/>
    </source>
</evidence>
<feature type="region of interest" description="Disordered" evidence="1">
    <location>
        <begin position="178"/>
        <end position="220"/>
    </location>
</feature>
<feature type="compositionally biased region" description="Low complexity" evidence="1">
    <location>
        <begin position="190"/>
        <end position="199"/>
    </location>
</feature>
<reference evidence="2" key="1">
    <citation type="submission" date="2023-08" db="EMBL/GenBank/DDBJ databases">
        <title>Black Yeasts Isolated from many extreme environments.</title>
        <authorList>
            <person name="Coleine C."/>
            <person name="Stajich J.E."/>
            <person name="Selbmann L."/>
        </authorList>
    </citation>
    <scope>NUCLEOTIDE SEQUENCE</scope>
    <source>
        <strain evidence="2">CCFEE 5810</strain>
    </source>
</reference>
<organism evidence="2 3">
    <name type="scientific">Elasticomyces elasticus</name>
    <dbReference type="NCBI Taxonomy" id="574655"/>
    <lineage>
        <taxon>Eukaryota</taxon>
        <taxon>Fungi</taxon>
        <taxon>Dikarya</taxon>
        <taxon>Ascomycota</taxon>
        <taxon>Pezizomycotina</taxon>
        <taxon>Dothideomycetes</taxon>
        <taxon>Dothideomycetidae</taxon>
        <taxon>Mycosphaerellales</taxon>
        <taxon>Teratosphaeriaceae</taxon>
        <taxon>Elasticomyces</taxon>
    </lineage>
</organism>
<dbReference type="AlphaFoldDB" id="A0AAN7W7Z4"/>
<evidence type="ECO:0000313" key="2">
    <source>
        <dbReference type="EMBL" id="KAK5696781.1"/>
    </source>
</evidence>
<dbReference type="Proteomes" id="UP001310594">
    <property type="component" value="Unassembled WGS sequence"/>
</dbReference>
<comment type="caution">
    <text evidence="2">The sequence shown here is derived from an EMBL/GenBank/DDBJ whole genome shotgun (WGS) entry which is preliminary data.</text>
</comment>
<gene>
    <name evidence="2" type="ORF">LTR97_008085</name>
</gene>
<dbReference type="EMBL" id="JAVRQU010000012">
    <property type="protein sequence ID" value="KAK5696781.1"/>
    <property type="molecule type" value="Genomic_DNA"/>
</dbReference>
<sequence length="412" mass="45208">MYSRRMIKALSSAEKQLLHQQWQRSGKCIRCFHATVRRRAEDESSGQRSNGNDEGTPYNKPQRGPTRHQRSAQISEEVRALNRDVPSLGPSKPQNDDADFAVGPHGVSEVDVPGRMGENQSSEREGPYNQGAGRVVRGQDDVELNVGHSQQVRGVRTTEGKTEEPMQGGAAVLMEQMPPSEASPAEEQEAAQAGRGPAPIQSIARRGPRVQPAGTPFHPREMSIEDLTTSGNSASTIAANNFAGVLADHIHIAAEPGELADGPRDLDQLAHKLLSRQITHFRSQEEKEAVVAKVKEIMHFEQDLTPQQLANRDPEKLAELEKEGKRPVFFRPLPEAVRTSLVDKMVKGVYDSGKVLGGEKHKQPVLNTVARMTTMNGTYLTSDSERFLKKVKSLLPIAIPPRAAGAQKAMKK</sequence>
<accession>A0AAN7W7Z4</accession>
<proteinExistence type="predicted"/>
<name>A0AAN7W7Z4_9PEZI</name>
<evidence type="ECO:0000313" key="3">
    <source>
        <dbReference type="Proteomes" id="UP001310594"/>
    </source>
</evidence>